<evidence type="ECO:0008006" key="4">
    <source>
        <dbReference type="Google" id="ProtNLM"/>
    </source>
</evidence>
<evidence type="ECO:0000313" key="2">
    <source>
        <dbReference type="EMBL" id="SFC13165.1"/>
    </source>
</evidence>
<feature type="transmembrane region" description="Helical" evidence="1">
    <location>
        <begin position="34"/>
        <end position="52"/>
    </location>
</feature>
<keyword evidence="1" id="KW-1133">Transmembrane helix</keyword>
<dbReference type="Pfam" id="PF14316">
    <property type="entry name" value="DUF4381"/>
    <property type="match status" value="1"/>
</dbReference>
<evidence type="ECO:0000256" key="1">
    <source>
        <dbReference type="SAM" id="Phobius"/>
    </source>
</evidence>
<dbReference type="InterPro" id="IPR025489">
    <property type="entry name" value="DUF4381"/>
</dbReference>
<dbReference type="EMBL" id="FOLH01000003">
    <property type="protein sequence ID" value="SFC13165.1"/>
    <property type="molecule type" value="Genomic_DNA"/>
</dbReference>
<protein>
    <recommendedName>
        <fullName evidence="4">DUF4381 domain-containing protein</fullName>
    </recommendedName>
</protein>
<dbReference type="Proteomes" id="UP000199058">
    <property type="component" value="Unassembled WGS sequence"/>
</dbReference>
<sequence length="168" mass="19887">MGIEKVIMNLEELKDLAAPLVPSFAPDQWPPEPWVWALAAGLLVLIGLAIWWRWFQRTKTRRYAYKELEAIQQRFEESGDPQRYLYEINLLLRRIAVRNFHREKVASLTGEDWLDFLDWSRGRKRSEDPGFREGSGRVLAWGAYQAEPDRFDAQSLQQLVRAWIRRQT</sequence>
<keyword evidence="3" id="KW-1185">Reference proteome</keyword>
<proteinExistence type="predicted"/>
<dbReference type="OrthoDB" id="283083at2"/>
<name>A0A1I1GNY8_9GAMM</name>
<organism evidence="2 3">
    <name type="scientific">Marinospirillum celere</name>
    <dbReference type="NCBI Taxonomy" id="1122252"/>
    <lineage>
        <taxon>Bacteria</taxon>
        <taxon>Pseudomonadati</taxon>
        <taxon>Pseudomonadota</taxon>
        <taxon>Gammaproteobacteria</taxon>
        <taxon>Oceanospirillales</taxon>
        <taxon>Oceanospirillaceae</taxon>
        <taxon>Marinospirillum</taxon>
    </lineage>
</organism>
<evidence type="ECO:0000313" key="3">
    <source>
        <dbReference type="Proteomes" id="UP000199058"/>
    </source>
</evidence>
<dbReference type="AlphaFoldDB" id="A0A1I1GNY8"/>
<keyword evidence="1" id="KW-0472">Membrane</keyword>
<gene>
    <name evidence="2" type="ORF">SAMN05660443_1543</name>
</gene>
<reference evidence="2 3" key="1">
    <citation type="submission" date="2016-10" db="EMBL/GenBank/DDBJ databases">
        <authorList>
            <person name="de Groot N.N."/>
        </authorList>
    </citation>
    <scope>NUCLEOTIDE SEQUENCE [LARGE SCALE GENOMIC DNA]</scope>
    <source>
        <strain evidence="2 3">DSM 18438</strain>
    </source>
</reference>
<accession>A0A1I1GNY8</accession>
<dbReference type="STRING" id="1122252.SAMN05660443_1543"/>
<keyword evidence="1" id="KW-0812">Transmembrane</keyword>